<evidence type="ECO:0000313" key="9">
    <source>
        <dbReference type="EMBL" id="MFH4974236.1"/>
    </source>
</evidence>
<evidence type="ECO:0000256" key="4">
    <source>
        <dbReference type="ARBA" id="ARBA00022801"/>
    </source>
</evidence>
<accession>A0ABD6E591</accession>
<evidence type="ECO:0000256" key="7">
    <source>
        <dbReference type="SAM" id="MobiDB-lite"/>
    </source>
</evidence>
<organism evidence="9 10">
    <name type="scientific">Gnathostoma spinigerum</name>
    <dbReference type="NCBI Taxonomy" id="75299"/>
    <lineage>
        <taxon>Eukaryota</taxon>
        <taxon>Metazoa</taxon>
        <taxon>Ecdysozoa</taxon>
        <taxon>Nematoda</taxon>
        <taxon>Chromadorea</taxon>
        <taxon>Rhabditida</taxon>
        <taxon>Spirurina</taxon>
        <taxon>Gnathostomatomorpha</taxon>
        <taxon>Gnathostomatoidea</taxon>
        <taxon>Gnathostomatidae</taxon>
        <taxon>Gnathostoma</taxon>
    </lineage>
</organism>
<keyword evidence="10" id="KW-1185">Reference proteome</keyword>
<dbReference type="FunFam" id="1.25.40.1050:FF:000002">
    <property type="entry name" value="5'-3' exoribonuclease"/>
    <property type="match status" value="1"/>
</dbReference>
<evidence type="ECO:0000256" key="1">
    <source>
        <dbReference type="ARBA" id="ARBA00006994"/>
    </source>
</evidence>
<dbReference type="Pfam" id="PF17846">
    <property type="entry name" value="XRN_M"/>
    <property type="match status" value="1"/>
</dbReference>
<dbReference type="InterPro" id="IPR027073">
    <property type="entry name" value="5_3_exoribonuclease"/>
</dbReference>
<dbReference type="GO" id="GO:0008409">
    <property type="term" value="F:5'-3' exonuclease activity"/>
    <property type="evidence" value="ECO:0007669"/>
    <property type="project" value="UniProtKB-ARBA"/>
</dbReference>
<gene>
    <name evidence="9" type="ORF">AB6A40_000945</name>
</gene>
<proteinExistence type="inferred from homology"/>
<dbReference type="GO" id="GO:0006397">
    <property type="term" value="P:mRNA processing"/>
    <property type="evidence" value="ECO:0007669"/>
    <property type="project" value="UniProtKB-KW"/>
</dbReference>
<comment type="caution">
    <text evidence="9">The sequence shown here is derived from an EMBL/GenBank/DDBJ whole genome shotgun (WGS) entry which is preliminary data.</text>
</comment>
<evidence type="ECO:0000259" key="8">
    <source>
        <dbReference type="Pfam" id="PF17846"/>
    </source>
</evidence>
<feature type="coiled-coil region" evidence="6">
    <location>
        <begin position="57"/>
        <end position="84"/>
    </location>
</feature>
<dbReference type="Proteomes" id="UP001608902">
    <property type="component" value="Unassembled WGS sequence"/>
</dbReference>
<feature type="domain" description="Xrn1 helical" evidence="8">
    <location>
        <begin position="1"/>
        <end position="191"/>
    </location>
</feature>
<comment type="similarity">
    <text evidence="1">Belongs to the 5'-3' exonuclease family. XRN2/RAT1 subfamily.</text>
</comment>
<reference evidence="9 10" key="1">
    <citation type="submission" date="2024-08" db="EMBL/GenBank/DDBJ databases">
        <title>Gnathostoma spinigerum genome.</title>
        <authorList>
            <person name="Gonzalez-Bertolin B."/>
            <person name="Monzon S."/>
            <person name="Zaballos A."/>
            <person name="Jimenez P."/>
            <person name="Dekumyoy P."/>
            <person name="Varona S."/>
            <person name="Cuesta I."/>
            <person name="Sumanam S."/>
            <person name="Adisakwattana P."/>
            <person name="Gasser R.B."/>
            <person name="Hernandez-Gonzalez A."/>
            <person name="Young N.D."/>
            <person name="Perteguer M.J."/>
        </authorList>
    </citation>
    <scope>NUCLEOTIDE SEQUENCE [LARGE SCALE GENOMIC DNA]</scope>
    <source>
        <strain evidence="9">AL3</strain>
        <tissue evidence="9">Liver</tissue>
    </source>
</reference>
<name>A0ABD6E591_9BILA</name>
<sequence length="343" mass="38977">MGVFPAASRSHLPESWQSLMVENDSPIIDFYPSDFKVDLNGKKFAWQGVALLPFVDEKRLLETLDEVERNLTDSERERNSIGADRIFVGPVNPLASFLKELIESGKVDAVELDPTMTNGMAGCVRIDKKAVSVTGAMYCSPIPSNSCPNISVNNAVMTIYQDPQFEKGFIFPAKRLPGAKEIPRTLKPSDFDNSNQYRPQIGFSREVPHARLGDPGHRMLGREVSRMAVHSGHGEQFSSGRINYERRDEFQREVLLRRDGREGYRGHNSPPWHRNAQSYNGRGQLRDCPQPVFSRNNSYGPFDRSFDRTGYGGLYEQPYSFEHENLRRGGQYGSDPWLPRSRW</sequence>
<evidence type="ECO:0000313" key="10">
    <source>
        <dbReference type="Proteomes" id="UP001608902"/>
    </source>
</evidence>
<protein>
    <recommendedName>
        <fullName evidence="8">Xrn1 helical domain-containing protein</fullName>
    </recommendedName>
</protein>
<evidence type="ECO:0000256" key="2">
    <source>
        <dbReference type="ARBA" id="ARBA00022664"/>
    </source>
</evidence>
<keyword evidence="3" id="KW-0540">Nuclease</keyword>
<dbReference type="EMBL" id="JBGFUD010000307">
    <property type="protein sequence ID" value="MFH4974236.1"/>
    <property type="molecule type" value="Genomic_DNA"/>
</dbReference>
<dbReference type="PANTHER" id="PTHR12341">
    <property type="entry name" value="5'-&gt;3' EXORIBONUCLEASE"/>
    <property type="match status" value="1"/>
</dbReference>
<feature type="region of interest" description="Disordered" evidence="7">
    <location>
        <begin position="261"/>
        <end position="280"/>
    </location>
</feature>
<dbReference type="GO" id="GO:0004540">
    <property type="term" value="F:RNA nuclease activity"/>
    <property type="evidence" value="ECO:0007669"/>
    <property type="project" value="UniProtKB-ARBA"/>
</dbReference>
<evidence type="ECO:0000256" key="3">
    <source>
        <dbReference type="ARBA" id="ARBA00022722"/>
    </source>
</evidence>
<dbReference type="InterPro" id="IPR041412">
    <property type="entry name" value="Xrn1_helical"/>
</dbReference>
<dbReference type="AlphaFoldDB" id="A0ABD6E591"/>
<keyword evidence="5" id="KW-0269">Exonuclease</keyword>
<keyword evidence="6" id="KW-0175">Coiled coil</keyword>
<dbReference type="PANTHER" id="PTHR12341:SF41">
    <property type="entry name" value="5'-3' EXORIBONUCLEASE 2"/>
    <property type="match status" value="1"/>
</dbReference>
<evidence type="ECO:0000256" key="5">
    <source>
        <dbReference type="ARBA" id="ARBA00022839"/>
    </source>
</evidence>
<keyword evidence="4" id="KW-0378">Hydrolase</keyword>
<keyword evidence="2" id="KW-0507">mRNA processing</keyword>
<evidence type="ECO:0000256" key="6">
    <source>
        <dbReference type="SAM" id="Coils"/>
    </source>
</evidence>
<dbReference type="Gene3D" id="1.25.40.1050">
    <property type="match status" value="1"/>
</dbReference>